<sequence length="264" mass="26686">MPLAAEALLPVGHTLGVVLAVLLLAAVAVASLARLAQDDGRSYARSVLTAGLRAAAQLAAVSAVIGWVVGAVPSLLAFVALMLAVAIRTAGRRITPNSTWWWAAAPITAGVLPVLAVLLVTGLVPLRGIVLVPVAGILTGGALTATVLAGRRALEELETRNGEVEAALALGLPLREARLEIARPAAAGALLPGLDQTRTVGLVTLPGAFVGMLLGGASPLMAGAVQLFVLVALLLVQVVAVAAVLELVAFGRMHRLALLPAEGE</sequence>
<evidence type="ECO:0000256" key="1">
    <source>
        <dbReference type="ARBA" id="ARBA00004141"/>
    </source>
</evidence>
<feature type="transmembrane region" description="Helical" evidence="6">
    <location>
        <begin position="99"/>
        <end position="124"/>
    </location>
</feature>
<dbReference type="RefSeq" id="WP_197352852.1">
    <property type="nucleotide sequence ID" value="NZ_CP048882.1"/>
</dbReference>
<accession>A0A7T1T9Z5</accession>
<reference evidence="8" key="1">
    <citation type="submission" date="2020-02" db="EMBL/GenBank/DDBJ databases">
        <title>Streptomyces sp. ASO4wet.</title>
        <authorList>
            <person name="Risdian C."/>
            <person name="Landwehr W."/>
            <person name="Schupp P."/>
            <person name="Wink J."/>
        </authorList>
    </citation>
    <scope>NUCLEOTIDE SEQUENCE [LARGE SCALE GENOMIC DNA]</scope>
    <source>
        <strain evidence="8">ASO4wet</strain>
    </source>
</reference>
<dbReference type="KEGG" id="sbat:G4Z16_24670"/>
<dbReference type="EMBL" id="CP048882">
    <property type="protein sequence ID" value="QPP09075.1"/>
    <property type="molecule type" value="Genomic_DNA"/>
</dbReference>
<comment type="similarity">
    <text evidence="2">Belongs to the UPF0014 family.</text>
</comment>
<evidence type="ECO:0000256" key="2">
    <source>
        <dbReference type="ARBA" id="ARBA00005268"/>
    </source>
</evidence>
<feature type="transmembrane region" description="Helical" evidence="6">
    <location>
        <begin position="227"/>
        <end position="250"/>
    </location>
</feature>
<evidence type="ECO:0000256" key="4">
    <source>
        <dbReference type="ARBA" id="ARBA00022989"/>
    </source>
</evidence>
<dbReference type="Proteomes" id="UP000595046">
    <property type="component" value="Chromosome"/>
</dbReference>
<evidence type="ECO:0000313" key="8">
    <source>
        <dbReference type="Proteomes" id="UP000595046"/>
    </source>
</evidence>
<keyword evidence="8" id="KW-1185">Reference proteome</keyword>
<feature type="transmembrane region" description="Helical" evidence="6">
    <location>
        <begin position="200"/>
        <end position="221"/>
    </location>
</feature>
<name>A0A7T1T9Z5_9ACTN</name>
<comment type="subcellular location">
    <subcellularLocation>
        <location evidence="1">Membrane</location>
        <topology evidence="1">Multi-pass membrane protein</topology>
    </subcellularLocation>
</comment>
<keyword evidence="3 6" id="KW-0812">Transmembrane</keyword>
<keyword evidence="4 6" id="KW-1133">Transmembrane helix</keyword>
<evidence type="ECO:0000313" key="7">
    <source>
        <dbReference type="EMBL" id="QPP09075.1"/>
    </source>
</evidence>
<feature type="transmembrane region" description="Helical" evidence="6">
    <location>
        <begin position="54"/>
        <end position="87"/>
    </location>
</feature>
<evidence type="ECO:0000256" key="3">
    <source>
        <dbReference type="ARBA" id="ARBA00022692"/>
    </source>
</evidence>
<evidence type="ECO:0000256" key="6">
    <source>
        <dbReference type="SAM" id="Phobius"/>
    </source>
</evidence>
<dbReference type="PANTHER" id="PTHR30028:SF0">
    <property type="entry name" value="PROTEIN ALUMINUM SENSITIVE 3"/>
    <property type="match status" value="1"/>
</dbReference>
<dbReference type="Pfam" id="PF03649">
    <property type="entry name" value="UPF0014"/>
    <property type="match status" value="1"/>
</dbReference>
<dbReference type="PANTHER" id="PTHR30028">
    <property type="entry name" value="UPF0014 INNER MEMBRANE PROTEIN YBBM-RELATED"/>
    <property type="match status" value="1"/>
</dbReference>
<gene>
    <name evidence="7" type="ORF">G4Z16_24670</name>
</gene>
<proteinExistence type="inferred from homology"/>
<dbReference type="InterPro" id="IPR005226">
    <property type="entry name" value="UPF0014_fam"/>
</dbReference>
<dbReference type="GO" id="GO:0005886">
    <property type="term" value="C:plasma membrane"/>
    <property type="evidence" value="ECO:0007669"/>
    <property type="project" value="TreeGrafter"/>
</dbReference>
<protein>
    <submittedName>
        <fullName evidence="7">ABC transporter permease</fullName>
    </submittedName>
</protein>
<keyword evidence="5 6" id="KW-0472">Membrane</keyword>
<organism evidence="7 8">
    <name type="scientific">Streptomyces bathyalis</name>
    <dbReference type="NCBI Taxonomy" id="2710756"/>
    <lineage>
        <taxon>Bacteria</taxon>
        <taxon>Bacillati</taxon>
        <taxon>Actinomycetota</taxon>
        <taxon>Actinomycetes</taxon>
        <taxon>Kitasatosporales</taxon>
        <taxon>Streptomycetaceae</taxon>
        <taxon>Streptomyces</taxon>
    </lineage>
</organism>
<evidence type="ECO:0000256" key="5">
    <source>
        <dbReference type="ARBA" id="ARBA00023136"/>
    </source>
</evidence>
<dbReference type="AlphaFoldDB" id="A0A7T1T9Z5"/>
<feature type="transmembrane region" description="Helical" evidence="6">
    <location>
        <begin position="130"/>
        <end position="150"/>
    </location>
</feature>